<proteinExistence type="inferred from homology"/>
<dbReference type="GO" id="GO:0016020">
    <property type="term" value="C:membrane"/>
    <property type="evidence" value="ECO:0007669"/>
    <property type="project" value="InterPro"/>
</dbReference>
<feature type="active site" description="Proton acceptor" evidence="5">
    <location>
        <position position="44"/>
    </location>
</feature>
<dbReference type="RefSeq" id="XP_022487571.1">
    <property type="nucleotide sequence ID" value="XM_022632472.1"/>
</dbReference>
<dbReference type="PROSITE" id="PS50263">
    <property type="entry name" value="CN_HYDROLASE"/>
    <property type="match status" value="1"/>
</dbReference>
<comment type="similarity">
    <text evidence="1">Belongs to the glycosyltransferase 34 family.</text>
</comment>
<dbReference type="InterPro" id="IPR036526">
    <property type="entry name" value="C-N_Hydrolase_sf"/>
</dbReference>
<comment type="caution">
    <text evidence="7">The sequence shown here is derived from an EMBL/GenBank/DDBJ whole genome shotgun (WGS) entry which is preliminary data.</text>
</comment>
<dbReference type="InterPro" id="IPR044149">
    <property type="entry name" value="Nitrilases_CHs"/>
</dbReference>
<gene>
    <name evidence="7" type="ORF">PENARI_c011G00254</name>
</gene>
<evidence type="ECO:0000259" key="6">
    <source>
        <dbReference type="PROSITE" id="PS50263"/>
    </source>
</evidence>
<feature type="domain" description="CN hydrolase" evidence="6">
    <location>
        <begin position="5"/>
        <end position="324"/>
    </location>
</feature>
<evidence type="ECO:0000256" key="1">
    <source>
        <dbReference type="ARBA" id="ARBA00005664"/>
    </source>
</evidence>
<dbReference type="PANTHER" id="PTHR46044">
    <property type="entry name" value="NITRILASE"/>
    <property type="match status" value="1"/>
</dbReference>
<dbReference type="GO" id="GO:0016757">
    <property type="term" value="F:glycosyltransferase activity"/>
    <property type="evidence" value="ECO:0007669"/>
    <property type="project" value="UniProtKB-KW"/>
</dbReference>
<dbReference type="InterPro" id="IPR029044">
    <property type="entry name" value="Nucleotide-diphossugar_trans"/>
</dbReference>
<accession>A0A1F5LGU0</accession>
<keyword evidence="3" id="KW-0328">Glycosyltransferase</keyword>
<dbReference type="InterPro" id="IPR000132">
    <property type="entry name" value="Nitrilase/CN_hydratase_CS"/>
</dbReference>
<dbReference type="Pfam" id="PF05637">
    <property type="entry name" value="Glyco_transf_34"/>
    <property type="match status" value="1"/>
</dbReference>
<dbReference type="Proteomes" id="UP000177622">
    <property type="component" value="Unassembled WGS sequence"/>
</dbReference>
<dbReference type="PROSITE" id="PS00920">
    <property type="entry name" value="NITRIL_CHT_1"/>
    <property type="match status" value="1"/>
</dbReference>
<dbReference type="InterPro" id="IPR008630">
    <property type="entry name" value="Glyco_trans_34"/>
</dbReference>
<evidence type="ECO:0000256" key="2">
    <source>
        <dbReference type="ARBA" id="ARBA00008129"/>
    </source>
</evidence>
<dbReference type="GO" id="GO:0000257">
    <property type="term" value="F:nitrilase activity"/>
    <property type="evidence" value="ECO:0007669"/>
    <property type="project" value="UniProtKB-ARBA"/>
</dbReference>
<dbReference type="STRING" id="1835702.A0A1F5LGU0"/>
<dbReference type="OrthoDB" id="205108at2759"/>
<evidence type="ECO:0000256" key="4">
    <source>
        <dbReference type="ARBA" id="ARBA00022679"/>
    </source>
</evidence>
<name>A0A1F5LGU0_PENAI</name>
<dbReference type="Pfam" id="PF00795">
    <property type="entry name" value="CN_hydrolase"/>
    <property type="match status" value="1"/>
</dbReference>
<evidence type="ECO:0000256" key="3">
    <source>
        <dbReference type="ARBA" id="ARBA00022676"/>
    </source>
</evidence>
<keyword evidence="8" id="KW-1185">Reference proteome</keyword>
<dbReference type="GO" id="GO:0016836">
    <property type="term" value="F:hydro-lyase activity"/>
    <property type="evidence" value="ECO:0007669"/>
    <property type="project" value="UniProtKB-ARBA"/>
</dbReference>
<protein>
    <recommendedName>
        <fullName evidence="6">CN hydrolase domain-containing protein</fullName>
    </recommendedName>
</protein>
<sequence>MPQKITVAVAQARTLSTLETTLCALKQITQHAASKGVHLILFPEAYLGGYPRTCDFGTAVGAREPHGRDQFLEYFRAAVDLGDTPAGAGDDWVERKLPVAKGRDHRGDGTREFLEKVARETGVFIATGLIERAGGSLYCSALYVDPVRGVLGKRRKVMPADVYLLLVGKTASERLVWAQGSPSTLKAITTELNGVKLTIAAAICWESFMPMLRQSLYSQNVNIYLAPTADGRDTWLPLMRTIGGEGRTFVLSCNQCVRYNELPSWITQQGNTSKDIPDHYISRGGSCIVGPLGEVVAEPIWEVCTDDADGSKIGDGLVISEIDLEDLLGRMQFALPPRRSPLPIARSSRTPSYRRKQLKTVAIFGFAIFSLLYLLHHFFSSTSTPAAASAGTSGVVIVTLLDRKHFSESYVKKIVANREDYAKRHGYTNFFASISDYEEAIGDAPKSWAVAPAVRHAIATHPRAAYFFHLSPHSLIMNPSKSLKSHLLEKGRLESLMLKDTPIVPPDSIIKTYTHLKEKDVDLIVTQDKENLNPGSFILRNGEFARFFLDIWFDPLYRNYNFAKAEIHGLDHIMQWHPTVLARTALVPQRTLSSYGKDSLAASLDGIYKDGDLVVQFQGCEETEGRDCAQEFEPYYNLWQKKVKSD</sequence>
<dbReference type="EMBL" id="LXJU01000011">
    <property type="protein sequence ID" value="OGE52129.1"/>
    <property type="molecule type" value="Genomic_DNA"/>
</dbReference>
<evidence type="ECO:0000256" key="5">
    <source>
        <dbReference type="PROSITE-ProRule" id="PRU10139"/>
    </source>
</evidence>
<reference evidence="7 8" key="1">
    <citation type="journal article" date="2016" name="Sci. Rep.">
        <title>Penicillium arizonense, a new, genome sequenced fungal species, reveals a high chemical diversity in secreted metabolites.</title>
        <authorList>
            <person name="Grijseels S."/>
            <person name="Nielsen J.C."/>
            <person name="Randelovic M."/>
            <person name="Nielsen J."/>
            <person name="Nielsen K.F."/>
            <person name="Workman M."/>
            <person name="Frisvad J.C."/>
        </authorList>
    </citation>
    <scope>NUCLEOTIDE SEQUENCE [LARGE SCALE GENOMIC DNA]</scope>
    <source>
        <strain evidence="7 8">CBS 141311</strain>
    </source>
</reference>
<dbReference type="InterPro" id="IPR003010">
    <property type="entry name" value="C-N_Hydrolase"/>
</dbReference>
<dbReference type="PANTHER" id="PTHR46044:SF1">
    <property type="entry name" value="CN HYDROLASE DOMAIN-CONTAINING PROTEIN"/>
    <property type="match status" value="1"/>
</dbReference>
<organism evidence="7 8">
    <name type="scientific">Penicillium arizonense</name>
    <dbReference type="NCBI Taxonomy" id="1835702"/>
    <lineage>
        <taxon>Eukaryota</taxon>
        <taxon>Fungi</taxon>
        <taxon>Dikarya</taxon>
        <taxon>Ascomycota</taxon>
        <taxon>Pezizomycotina</taxon>
        <taxon>Eurotiomycetes</taxon>
        <taxon>Eurotiomycetidae</taxon>
        <taxon>Eurotiales</taxon>
        <taxon>Aspergillaceae</taxon>
        <taxon>Penicillium</taxon>
    </lineage>
</organism>
<dbReference type="FunFam" id="3.90.550.10:FF:000149">
    <property type="entry name" value="Alpha-1,6-mannosyltransferase subunit"/>
    <property type="match status" value="1"/>
</dbReference>
<dbReference type="SUPFAM" id="SSF56317">
    <property type="entry name" value="Carbon-nitrogen hydrolase"/>
    <property type="match status" value="1"/>
</dbReference>
<dbReference type="Gene3D" id="3.90.550.10">
    <property type="entry name" value="Spore Coat Polysaccharide Biosynthesis Protein SpsA, Chain A"/>
    <property type="match status" value="1"/>
</dbReference>
<comment type="similarity">
    <text evidence="2">Belongs to the carbon-nitrogen hydrolase superfamily. Nitrilase family.</text>
</comment>
<dbReference type="GeneID" id="34577206"/>
<dbReference type="Gene3D" id="3.60.110.10">
    <property type="entry name" value="Carbon-nitrogen hydrolase"/>
    <property type="match status" value="1"/>
</dbReference>
<keyword evidence="4" id="KW-0808">Transferase</keyword>
<evidence type="ECO:0000313" key="8">
    <source>
        <dbReference type="Proteomes" id="UP000177622"/>
    </source>
</evidence>
<evidence type="ECO:0000313" key="7">
    <source>
        <dbReference type="EMBL" id="OGE52129.1"/>
    </source>
</evidence>
<dbReference type="AlphaFoldDB" id="A0A1F5LGU0"/>